<evidence type="ECO:0000256" key="3">
    <source>
        <dbReference type="ARBA" id="ARBA00017059"/>
    </source>
</evidence>
<evidence type="ECO:0000256" key="1">
    <source>
        <dbReference type="ARBA" id="ARBA00004477"/>
    </source>
</evidence>
<evidence type="ECO:0000256" key="5">
    <source>
        <dbReference type="ARBA" id="ARBA00022824"/>
    </source>
</evidence>
<dbReference type="OMA" id="IHLTLWT"/>
<evidence type="ECO:0000256" key="10">
    <source>
        <dbReference type="SAM" id="Phobius"/>
    </source>
</evidence>
<evidence type="ECO:0000256" key="9">
    <source>
        <dbReference type="SAM" id="MobiDB-lite"/>
    </source>
</evidence>
<evidence type="ECO:0000256" key="6">
    <source>
        <dbReference type="ARBA" id="ARBA00022989"/>
    </source>
</evidence>
<keyword evidence="6 10" id="KW-1133">Transmembrane helix</keyword>
<dbReference type="PANTHER" id="PTHR13202:SF0">
    <property type="entry name" value="SIGNAL PEPTIDASE COMPLEX SUBUNIT 1"/>
    <property type="match status" value="1"/>
</dbReference>
<dbReference type="GO" id="GO:0006465">
    <property type="term" value="P:signal peptide processing"/>
    <property type="evidence" value="ECO:0000318"/>
    <property type="project" value="GO_Central"/>
</dbReference>
<accession>A0A0K9PVC8</accession>
<reference evidence="12" key="1">
    <citation type="journal article" date="2016" name="Nature">
        <title>The genome of the seagrass Zostera marina reveals angiosperm adaptation to the sea.</title>
        <authorList>
            <person name="Olsen J.L."/>
            <person name="Rouze P."/>
            <person name="Verhelst B."/>
            <person name="Lin Y.-C."/>
            <person name="Bayer T."/>
            <person name="Collen J."/>
            <person name="Dattolo E."/>
            <person name="De Paoli E."/>
            <person name="Dittami S."/>
            <person name="Maumus F."/>
            <person name="Michel G."/>
            <person name="Kersting A."/>
            <person name="Lauritano C."/>
            <person name="Lohaus R."/>
            <person name="Toepel M."/>
            <person name="Tonon T."/>
            <person name="Vanneste K."/>
            <person name="Amirebrahimi M."/>
            <person name="Brakel J."/>
            <person name="Bostroem C."/>
            <person name="Chovatia M."/>
            <person name="Grimwood J."/>
            <person name="Jenkins J.W."/>
            <person name="Jueterbock A."/>
            <person name="Mraz A."/>
            <person name="Stam W.T."/>
            <person name="Tice H."/>
            <person name="Bornberg-Bauer E."/>
            <person name="Green P.J."/>
            <person name="Pearson G.A."/>
            <person name="Procaccini G."/>
            <person name="Duarte C.M."/>
            <person name="Schmutz J."/>
            <person name="Reusch T.B.H."/>
            <person name="Van de Peer Y."/>
        </authorList>
    </citation>
    <scope>NUCLEOTIDE SEQUENCE [LARGE SCALE GENOMIC DNA]</scope>
    <source>
        <strain evidence="12">cv. Finnish</strain>
    </source>
</reference>
<protein>
    <recommendedName>
        <fullName evidence="3">Signal peptidase complex subunit 1</fullName>
    </recommendedName>
</protein>
<organism evidence="11 12">
    <name type="scientific">Zostera marina</name>
    <name type="common">Eelgrass</name>
    <dbReference type="NCBI Taxonomy" id="29655"/>
    <lineage>
        <taxon>Eukaryota</taxon>
        <taxon>Viridiplantae</taxon>
        <taxon>Streptophyta</taxon>
        <taxon>Embryophyta</taxon>
        <taxon>Tracheophyta</taxon>
        <taxon>Spermatophyta</taxon>
        <taxon>Magnoliopsida</taxon>
        <taxon>Liliopsida</taxon>
        <taxon>Zosteraceae</taxon>
        <taxon>Zostera</taxon>
    </lineage>
</organism>
<dbReference type="EMBL" id="LFYR01000611">
    <property type="protein sequence ID" value="KMZ72998.1"/>
    <property type="molecule type" value="Genomic_DNA"/>
</dbReference>
<gene>
    <name evidence="11" type="ORF">ZOSMA_156G00470</name>
</gene>
<keyword evidence="7 10" id="KW-0472">Membrane</keyword>
<dbReference type="Proteomes" id="UP000036987">
    <property type="component" value="Unassembled WGS sequence"/>
</dbReference>
<sequence length="97" mass="10918">MDWVGQKLSETLMQVMLVVSAIVAFSTGYILASFRLMLLVYLGGVVLTTLVTVPNWPFFNRHPLKWLEPSEAERHPRPQLTSNLPIGKKKGGKQNPK</sequence>
<feature type="transmembrane region" description="Helical" evidence="10">
    <location>
        <begin position="38"/>
        <end position="59"/>
    </location>
</feature>
<keyword evidence="5" id="KW-0256">Endoplasmic reticulum</keyword>
<evidence type="ECO:0000256" key="4">
    <source>
        <dbReference type="ARBA" id="ARBA00022692"/>
    </source>
</evidence>
<feature type="compositionally biased region" description="Basic residues" evidence="9">
    <location>
        <begin position="87"/>
        <end position="97"/>
    </location>
</feature>
<comment type="subcellular location">
    <subcellularLocation>
        <location evidence="1">Endoplasmic reticulum membrane</location>
        <topology evidence="1">Multi-pass membrane protein</topology>
    </subcellularLocation>
</comment>
<dbReference type="Pfam" id="PF06645">
    <property type="entry name" value="SPC12"/>
    <property type="match status" value="1"/>
</dbReference>
<dbReference type="GO" id="GO:0045047">
    <property type="term" value="P:protein targeting to ER"/>
    <property type="evidence" value="ECO:0000318"/>
    <property type="project" value="GO_Central"/>
</dbReference>
<evidence type="ECO:0000256" key="2">
    <source>
        <dbReference type="ARBA" id="ARBA00005245"/>
    </source>
</evidence>
<dbReference type="InterPro" id="IPR009542">
    <property type="entry name" value="Spc1/SPCS1"/>
</dbReference>
<dbReference type="GO" id="GO:0005787">
    <property type="term" value="C:signal peptidase complex"/>
    <property type="evidence" value="ECO:0000318"/>
    <property type="project" value="GO_Central"/>
</dbReference>
<evidence type="ECO:0000256" key="8">
    <source>
        <dbReference type="ARBA" id="ARBA00045204"/>
    </source>
</evidence>
<comment type="function">
    <text evidence="8">Component of the signal peptidase complex (SPC) which catalyzes the cleavage of N-terminal signal sequences from nascent proteins as they are translocated into the lumen of the endoplasmic reticulum. Dispensable for SPC enzymatic activity.</text>
</comment>
<name>A0A0K9PVC8_ZOSMR</name>
<proteinExistence type="inferred from homology"/>
<dbReference type="AlphaFoldDB" id="A0A0K9PVC8"/>
<dbReference type="OrthoDB" id="263893at2759"/>
<evidence type="ECO:0000256" key="7">
    <source>
        <dbReference type="ARBA" id="ARBA00023136"/>
    </source>
</evidence>
<feature type="transmembrane region" description="Helical" evidence="10">
    <location>
        <begin position="12"/>
        <end position="31"/>
    </location>
</feature>
<comment type="caution">
    <text evidence="11">The sequence shown here is derived from an EMBL/GenBank/DDBJ whole genome shotgun (WGS) entry which is preliminary data.</text>
</comment>
<dbReference type="STRING" id="29655.A0A0K9PVC8"/>
<keyword evidence="4 10" id="KW-0812">Transmembrane</keyword>
<feature type="region of interest" description="Disordered" evidence="9">
    <location>
        <begin position="70"/>
        <end position="97"/>
    </location>
</feature>
<evidence type="ECO:0000313" key="12">
    <source>
        <dbReference type="Proteomes" id="UP000036987"/>
    </source>
</evidence>
<keyword evidence="12" id="KW-1185">Reference proteome</keyword>
<comment type="similarity">
    <text evidence="2">Belongs to the SPCS1 family.</text>
</comment>
<evidence type="ECO:0000313" key="11">
    <source>
        <dbReference type="EMBL" id="KMZ72998.1"/>
    </source>
</evidence>
<dbReference type="PANTHER" id="PTHR13202">
    <property type="entry name" value="MICROSOMAL SIGNAL PEPTIDASE 12 KDA SUBUNIT"/>
    <property type="match status" value="1"/>
</dbReference>